<comment type="caution">
    <text evidence="2">The sequence shown here is derived from an EMBL/GenBank/DDBJ whole genome shotgun (WGS) entry which is preliminary data.</text>
</comment>
<evidence type="ECO:0000313" key="2">
    <source>
        <dbReference type="EMBL" id="KAH9306985.1"/>
    </source>
</evidence>
<feature type="region of interest" description="Disordered" evidence="1">
    <location>
        <begin position="1"/>
        <end position="79"/>
    </location>
</feature>
<feature type="non-terminal residue" evidence="2">
    <location>
        <position position="79"/>
    </location>
</feature>
<sequence>WNYGRRDGNGKGGSYSSGGKKRGDTWGRHGKNSRRSVHRRKGNFSCGRHRKGRELRDEGRNRGGKIHKGREDRRRSRGR</sequence>
<organism evidence="2 3">
    <name type="scientific">Taxus chinensis</name>
    <name type="common">Chinese yew</name>
    <name type="synonym">Taxus wallichiana var. chinensis</name>
    <dbReference type="NCBI Taxonomy" id="29808"/>
    <lineage>
        <taxon>Eukaryota</taxon>
        <taxon>Viridiplantae</taxon>
        <taxon>Streptophyta</taxon>
        <taxon>Embryophyta</taxon>
        <taxon>Tracheophyta</taxon>
        <taxon>Spermatophyta</taxon>
        <taxon>Pinopsida</taxon>
        <taxon>Pinidae</taxon>
        <taxon>Conifers II</taxon>
        <taxon>Cupressales</taxon>
        <taxon>Taxaceae</taxon>
        <taxon>Taxus</taxon>
    </lineage>
</organism>
<dbReference type="EMBL" id="JAHRHJ020000008">
    <property type="protein sequence ID" value="KAH9306985.1"/>
    <property type="molecule type" value="Genomic_DNA"/>
</dbReference>
<accession>A0AA38FMD1</accession>
<evidence type="ECO:0000313" key="3">
    <source>
        <dbReference type="Proteomes" id="UP000824469"/>
    </source>
</evidence>
<dbReference type="Proteomes" id="UP000824469">
    <property type="component" value="Unassembled WGS sequence"/>
</dbReference>
<evidence type="ECO:0000256" key="1">
    <source>
        <dbReference type="SAM" id="MobiDB-lite"/>
    </source>
</evidence>
<gene>
    <name evidence="2" type="ORF">KI387_011389</name>
</gene>
<keyword evidence="3" id="KW-1185">Reference proteome</keyword>
<feature type="non-terminal residue" evidence="2">
    <location>
        <position position="1"/>
    </location>
</feature>
<dbReference type="AlphaFoldDB" id="A0AA38FMD1"/>
<reference evidence="2 3" key="1">
    <citation type="journal article" date="2021" name="Nat. Plants">
        <title>The Taxus genome provides insights into paclitaxel biosynthesis.</title>
        <authorList>
            <person name="Xiong X."/>
            <person name="Gou J."/>
            <person name="Liao Q."/>
            <person name="Li Y."/>
            <person name="Zhou Q."/>
            <person name="Bi G."/>
            <person name="Li C."/>
            <person name="Du R."/>
            <person name="Wang X."/>
            <person name="Sun T."/>
            <person name="Guo L."/>
            <person name="Liang H."/>
            <person name="Lu P."/>
            <person name="Wu Y."/>
            <person name="Zhang Z."/>
            <person name="Ro D.K."/>
            <person name="Shang Y."/>
            <person name="Huang S."/>
            <person name="Yan J."/>
        </authorList>
    </citation>
    <scope>NUCLEOTIDE SEQUENCE [LARGE SCALE GENOMIC DNA]</scope>
    <source>
        <strain evidence="2">Ta-2019</strain>
    </source>
</reference>
<name>A0AA38FMD1_TAXCH</name>
<feature type="compositionally biased region" description="Basic residues" evidence="1">
    <location>
        <begin position="28"/>
        <end position="53"/>
    </location>
</feature>
<proteinExistence type="predicted"/>
<protein>
    <submittedName>
        <fullName evidence="2">Uncharacterized protein</fullName>
    </submittedName>
</protein>
<feature type="compositionally biased region" description="Basic and acidic residues" evidence="1">
    <location>
        <begin position="69"/>
        <end position="79"/>
    </location>
</feature>